<evidence type="ECO:0000313" key="2">
    <source>
        <dbReference type="Proteomes" id="UP000054564"/>
    </source>
</evidence>
<accession>A0A0L0W557</accession>
<proteinExistence type="predicted"/>
<name>A0A0L0W557_9BASI</name>
<keyword evidence="2" id="KW-1185">Reference proteome</keyword>
<dbReference type="EMBL" id="AJIL01000003">
    <property type="protein sequence ID" value="KNF06641.1"/>
    <property type="molecule type" value="Genomic_DNA"/>
</dbReference>
<dbReference type="Proteomes" id="UP000054564">
    <property type="component" value="Unassembled WGS sequence"/>
</dbReference>
<organism evidence="1 2">
    <name type="scientific">Puccinia striiformis f. sp. tritici PST-78</name>
    <dbReference type="NCBI Taxonomy" id="1165861"/>
    <lineage>
        <taxon>Eukaryota</taxon>
        <taxon>Fungi</taxon>
        <taxon>Dikarya</taxon>
        <taxon>Basidiomycota</taxon>
        <taxon>Pucciniomycotina</taxon>
        <taxon>Pucciniomycetes</taxon>
        <taxon>Pucciniales</taxon>
        <taxon>Pucciniaceae</taxon>
        <taxon>Puccinia</taxon>
    </lineage>
</organism>
<evidence type="ECO:0000313" key="1">
    <source>
        <dbReference type="EMBL" id="KNF06641.1"/>
    </source>
</evidence>
<comment type="caution">
    <text evidence="1">The sequence shown here is derived from an EMBL/GenBank/DDBJ whole genome shotgun (WGS) entry which is preliminary data.</text>
</comment>
<reference evidence="2" key="1">
    <citation type="submission" date="2014-03" db="EMBL/GenBank/DDBJ databases">
        <title>The Genome Sequence of Puccinia striiformis f. sp. tritici PST-78.</title>
        <authorList>
            <consortium name="The Broad Institute Genome Sequencing Platform"/>
            <person name="Cuomo C."/>
            <person name="Hulbert S."/>
            <person name="Chen X."/>
            <person name="Walker B."/>
            <person name="Young S.K."/>
            <person name="Zeng Q."/>
            <person name="Gargeya S."/>
            <person name="Fitzgerald M."/>
            <person name="Haas B."/>
            <person name="Abouelleil A."/>
            <person name="Alvarado L."/>
            <person name="Arachchi H.M."/>
            <person name="Berlin A.M."/>
            <person name="Chapman S.B."/>
            <person name="Goldberg J."/>
            <person name="Griggs A."/>
            <person name="Gujja S."/>
            <person name="Hansen M."/>
            <person name="Howarth C."/>
            <person name="Imamovic A."/>
            <person name="Larimer J."/>
            <person name="McCowan C."/>
            <person name="Montmayeur A."/>
            <person name="Murphy C."/>
            <person name="Neiman D."/>
            <person name="Pearson M."/>
            <person name="Priest M."/>
            <person name="Roberts A."/>
            <person name="Saif S."/>
            <person name="Shea T."/>
            <person name="Sisk P."/>
            <person name="Sykes S."/>
            <person name="Wortman J."/>
            <person name="Nusbaum C."/>
            <person name="Birren B."/>
        </authorList>
    </citation>
    <scope>NUCLEOTIDE SEQUENCE [LARGE SCALE GENOMIC DNA]</scope>
    <source>
        <strain evidence="2">race PST-78</strain>
    </source>
</reference>
<sequence>MAQMVPGTPQDRKRHHRLGKDCLGFYKISRHPAKPSVEGFNSVSQSRGIIP</sequence>
<dbReference type="AlphaFoldDB" id="A0A0L0W557"/>
<protein>
    <submittedName>
        <fullName evidence="1">Uncharacterized protein</fullName>
    </submittedName>
</protein>
<gene>
    <name evidence="1" type="ORF">PSTG_00515</name>
</gene>